<feature type="compositionally biased region" description="Gly residues" evidence="1">
    <location>
        <begin position="36"/>
        <end position="47"/>
    </location>
</feature>
<evidence type="ECO:0000256" key="1">
    <source>
        <dbReference type="SAM" id="MobiDB-lite"/>
    </source>
</evidence>
<evidence type="ECO:0000313" key="2">
    <source>
        <dbReference type="EMBL" id="CAH7687535.1"/>
    </source>
</evidence>
<feature type="region of interest" description="Disordered" evidence="1">
    <location>
        <begin position="1"/>
        <end position="52"/>
    </location>
</feature>
<feature type="compositionally biased region" description="Basic and acidic residues" evidence="1">
    <location>
        <begin position="399"/>
        <end position="409"/>
    </location>
</feature>
<keyword evidence="3" id="KW-1185">Reference proteome</keyword>
<protein>
    <submittedName>
        <fullName evidence="2">Uncharacterized protein</fullName>
    </submittedName>
</protein>
<dbReference type="AlphaFoldDB" id="A0AAV0BMF9"/>
<dbReference type="Proteomes" id="UP001153365">
    <property type="component" value="Unassembled WGS sequence"/>
</dbReference>
<feature type="compositionally biased region" description="Basic and acidic residues" evidence="1">
    <location>
        <begin position="99"/>
        <end position="117"/>
    </location>
</feature>
<gene>
    <name evidence="2" type="ORF">PPACK8108_LOCUS22333</name>
</gene>
<sequence length="456" mass="48956">MATAADSELGQEAAVPEPGGGSSGEGAVACGDEAAVGGGVGDVGGDTFGRSGQTTAELAWSFQTPSSSTGQRPTFLAHSLESGASGALSADPSPSKIPGLERGRGGSVRMKENKEGKEGVGGVLTNTLCLLPVTPVSGNVVSSARPCIGAFDIVVEVPFVAKTDHWFLRLSTTKGELMVVRLLATEGELLVEVWWRKRGRRLITDEVCGRPRWEEPGRSGDRVSGEILPGAQKSGQIFDSCPGSGRKMAYLEFSGRNFLEEQVLASKGGDHALACVLDWIRAGLSEDRRHKEGGYGWRGESWIGDDGYIIRAGGGCGGRIGKGGQEKGGAERGFCWISQDFEEEGVAVEENGWPHWKEEQKLGGGAHQGQSGWSQTTGATDLYRFFEQRETGGNPLNNEEERPFEKSNPEDQGLMKWELKIRGRYQFETEFGKVWVGWSRVVMTLDGKAIRQRAAS</sequence>
<feature type="region of interest" description="Disordered" evidence="1">
    <location>
        <begin position="82"/>
        <end position="117"/>
    </location>
</feature>
<proteinExistence type="predicted"/>
<reference evidence="2" key="1">
    <citation type="submission" date="2022-06" db="EMBL/GenBank/DDBJ databases">
        <authorList>
            <consortium name="SYNGENTA / RWTH Aachen University"/>
        </authorList>
    </citation>
    <scope>NUCLEOTIDE SEQUENCE</scope>
</reference>
<feature type="region of interest" description="Disordered" evidence="1">
    <location>
        <begin position="390"/>
        <end position="411"/>
    </location>
</feature>
<dbReference type="EMBL" id="CALTRL010005887">
    <property type="protein sequence ID" value="CAH7687535.1"/>
    <property type="molecule type" value="Genomic_DNA"/>
</dbReference>
<evidence type="ECO:0000313" key="3">
    <source>
        <dbReference type="Proteomes" id="UP001153365"/>
    </source>
</evidence>
<accession>A0AAV0BMF9</accession>
<feature type="compositionally biased region" description="Low complexity" evidence="1">
    <location>
        <begin position="25"/>
        <end position="35"/>
    </location>
</feature>
<name>A0AAV0BMF9_PHAPC</name>
<organism evidence="2 3">
    <name type="scientific">Phakopsora pachyrhizi</name>
    <name type="common">Asian soybean rust disease fungus</name>
    <dbReference type="NCBI Taxonomy" id="170000"/>
    <lineage>
        <taxon>Eukaryota</taxon>
        <taxon>Fungi</taxon>
        <taxon>Dikarya</taxon>
        <taxon>Basidiomycota</taxon>
        <taxon>Pucciniomycotina</taxon>
        <taxon>Pucciniomycetes</taxon>
        <taxon>Pucciniales</taxon>
        <taxon>Phakopsoraceae</taxon>
        <taxon>Phakopsora</taxon>
    </lineage>
</organism>
<comment type="caution">
    <text evidence="2">The sequence shown here is derived from an EMBL/GenBank/DDBJ whole genome shotgun (WGS) entry which is preliminary data.</text>
</comment>